<evidence type="ECO:0000256" key="1">
    <source>
        <dbReference type="SAM" id="MobiDB-lite"/>
    </source>
</evidence>
<dbReference type="RefSeq" id="WP_265764943.1">
    <property type="nucleotide sequence ID" value="NZ_JAGGJA010000003.1"/>
</dbReference>
<sequence length="60" mass="6937">MTAKKSQRQQHNDNLQPDTITAADVSYREEDWLKLKKRLDRMEAPGSPSLPTLIEQLKKS</sequence>
<comment type="caution">
    <text evidence="2">The sequence shown here is derived from an EMBL/GenBank/DDBJ whole genome shotgun (WGS) entry which is preliminary data.</text>
</comment>
<proteinExistence type="predicted"/>
<reference evidence="2 3" key="1">
    <citation type="submission" date="2021-03" db="EMBL/GenBank/DDBJ databases">
        <title>Aliifodinibius sp. nov., a new bacterium isolated from saline soil.</title>
        <authorList>
            <person name="Galisteo C."/>
            <person name="De La Haba R."/>
            <person name="Sanchez-Porro C."/>
            <person name="Ventosa A."/>
        </authorList>
    </citation>
    <scope>NUCLEOTIDE SEQUENCE [LARGE SCALE GENOMIC DNA]</scope>
    <source>
        <strain evidence="2 3">1BSP15-2V2</strain>
    </source>
</reference>
<name>A0ABT3PK67_9BACT</name>
<accession>A0ABT3PK67</accession>
<dbReference type="Proteomes" id="UP001207918">
    <property type="component" value="Unassembled WGS sequence"/>
</dbReference>
<evidence type="ECO:0000313" key="2">
    <source>
        <dbReference type="EMBL" id="MCW9706240.1"/>
    </source>
</evidence>
<protein>
    <submittedName>
        <fullName evidence="2">Uncharacterized protein</fullName>
    </submittedName>
</protein>
<feature type="region of interest" description="Disordered" evidence="1">
    <location>
        <begin position="1"/>
        <end position="23"/>
    </location>
</feature>
<keyword evidence="3" id="KW-1185">Reference proteome</keyword>
<evidence type="ECO:0000313" key="3">
    <source>
        <dbReference type="Proteomes" id="UP001207918"/>
    </source>
</evidence>
<gene>
    <name evidence="2" type="ORF">J6I44_05220</name>
</gene>
<organism evidence="2 3">
    <name type="scientific">Fodinibius salsisoli</name>
    <dbReference type="NCBI Taxonomy" id="2820877"/>
    <lineage>
        <taxon>Bacteria</taxon>
        <taxon>Pseudomonadati</taxon>
        <taxon>Balneolota</taxon>
        <taxon>Balneolia</taxon>
        <taxon>Balneolales</taxon>
        <taxon>Balneolaceae</taxon>
        <taxon>Fodinibius</taxon>
    </lineage>
</organism>
<dbReference type="EMBL" id="JAGGJA010000003">
    <property type="protein sequence ID" value="MCW9706240.1"/>
    <property type="molecule type" value="Genomic_DNA"/>
</dbReference>